<dbReference type="Proteomes" id="UP001281147">
    <property type="component" value="Unassembled WGS sequence"/>
</dbReference>
<keyword evidence="2" id="KW-1185">Reference proteome</keyword>
<name>A0ACC3MF81_9PEZI</name>
<dbReference type="EMBL" id="JAUTXU010000313">
    <property type="protein sequence ID" value="KAK3686562.1"/>
    <property type="molecule type" value="Genomic_DNA"/>
</dbReference>
<reference evidence="1" key="1">
    <citation type="submission" date="2023-07" db="EMBL/GenBank/DDBJ databases">
        <title>Black Yeasts Isolated from many extreme environments.</title>
        <authorList>
            <person name="Coleine C."/>
            <person name="Stajich J.E."/>
            <person name="Selbmann L."/>
        </authorList>
    </citation>
    <scope>NUCLEOTIDE SEQUENCE</scope>
    <source>
        <strain evidence="1">CCFEE 5714</strain>
    </source>
</reference>
<gene>
    <name evidence="1" type="ORF">LTR37_019701</name>
</gene>
<accession>A0ACC3MF81</accession>
<protein>
    <submittedName>
        <fullName evidence="1">Uncharacterized protein</fullName>
    </submittedName>
</protein>
<comment type="caution">
    <text evidence="1">The sequence shown here is derived from an EMBL/GenBank/DDBJ whole genome shotgun (WGS) entry which is preliminary data.</text>
</comment>
<evidence type="ECO:0000313" key="2">
    <source>
        <dbReference type="Proteomes" id="UP001281147"/>
    </source>
</evidence>
<organism evidence="1 2">
    <name type="scientific">Vermiconidia calcicola</name>
    <dbReference type="NCBI Taxonomy" id="1690605"/>
    <lineage>
        <taxon>Eukaryota</taxon>
        <taxon>Fungi</taxon>
        <taxon>Dikarya</taxon>
        <taxon>Ascomycota</taxon>
        <taxon>Pezizomycotina</taxon>
        <taxon>Dothideomycetes</taxon>
        <taxon>Dothideomycetidae</taxon>
        <taxon>Mycosphaerellales</taxon>
        <taxon>Extremaceae</taxon>
        <taxon>Vermiconidia</taxon>
    </lineage>
</organism>
<evidence type="ECO:0000313" key="1">
    <source>
        <dbReference type="EMBL" id="KAK3686562.1"/>
    </source>
</evidence>
<sequence length="1030" mass="112544">MDQREEARPLIPQWDASLIAASLAISLLGAFTSTQLMCQARTSRYFAGVLVWTMMGSLTFGFCSIWALHEVAMLAYGLDLRIGIHVGLTLLSAVLAVCFTFVALASDLLYDRYAKARRKGRSKSRRKSRTPEPRLADEESSEPLLQQAKGYQRTGSIDLERARTLSFSELQQQQQQRPSLAIIQDSTPKTVHSNGVNGFAGRSTKTDLAPPSLAQSVNQTVFAETPTEHMMQRADSQNDVSSEREGSEHGVDTASYQSPSSYAGSSRRSSSFGTSAASALGLGGIMSIKSHWKNPDTLGNPFVATYRALRDGLKLRNVGKAFFWAIAITSMHYVGVRALRIPHGHVELNPFLVLLSGVICWIVCLVGCILILEIEVHLGQQLLFSAVATSGVAAMHFTGMRAATFYSSEPPSDVRGYPPGLATAIAAVAISTCIAANLLLAHSATVSRNKLAEIVWTRRKLWMAIAQKESAESAAAARSDFIASASHEIRTPLHHLQGYSDLLSRTELTDEGRLLLYAIQRATKTLSLITNNVLDWSRLERDGETTCRPVALDLRTICESIITLLPNQDEDVDVELYVVVAPNLPTSLFIDETYIHRILMNLLSNALKFTSSGYILLSIGMEGQKLVASVTDTGCGIPTSFLPQLFEPFKQAQTRGRARGTGLGLSIIKQLLRNMAGTIEVESKFQDDEDVGPGRSGSTFTVTIPVHQSTPSPHHPFDTTMAGKHKIAIVHAGTIRALDGLKAAWERFGFEVMVVQDLSDLAPDPVDYVWVNLPSLKTRPPLLRQLVKRTDSVVLVPYDLRSSLDEVPGFAQAPRHIVPIQKPLIWHVIQKRIANAGLHNGSRSANLPRAVRFDPVVTDLEDFQDKGQSPIENPNRRQQSFAEEPSIVETVVKDASPKKGLVVLLVEDNPINCKLGKKMLESLGYQVRIAEDGVAALEQIVKHDADVDAILMDQSMPRMDGLTATKEIRAMEASGALKRKRPIIAVSAVVSVEATSLFRAAGADDFLAKPLSLGRLEGSLATHLHLHESS</sequence>
<proteinExistence type="predicted"/>